<dbReference type="CDD" id="cd06170">
    <property type="entry name" value="LuxR_C_like"/>
    <property type="match status" value="1"/>
</dbReference>
<dbReference type="SUPFAM" id="SSF52540">
    <property type="entry name" value="P-loop containing nucleoside triphosphate hydrolases"/>
    <property type="match status" value="1"/>
</dbReference>
<comment type="caution">
    <text evidence="4">The sequence shown here is derived from an EMBL/GenBank/DDBJ whole genome shotgun (WGS) entry which is preliminary data.</text>
</comment>
<name>A0ABT8UPH1_9MYCO</name>
<evidence type="ECO:0000256" key="1">
    <source>
        <dbReference type="ARBA" id="ARBA00022741"/>
    </source>
</evidence>
<keyword evidence="5" id="KW-1185">Reference proteome</keyword>
<feature type="domain" description="HTH luxR-type" evidence="3">
    <location>
        <begin position="802"/>
        <end position="867"/>
    </location>
</feature>
<dbReference type="SMART" id="SM00421">
    <property type="entry name" value="HTH_LUXR"/>
    <property type="match status" value="1"/>
</dbReference>
<dbReference type="Pfam" id="PF00196">
    <property type="entry name" value="GerE"/>
    <property type="match status" value="1"/>
</dbReference>
<dbReference type="SUPFAM" id="SSF46894">
    <property type="entry name" value="C-terminal effector domain of the bipartite response regulators"/>
    <property type="match status" value="1"/>
</dbReference>
<sequence length="870" mass="91401">MHLSWPLIGRSAEMQAVAAAISAPDVGGILICGAAGVGKSRIARDALTIAASRGCESRWTVGASSARSIPLGAFTAWAPLGAADTVALVRGVVESLTAAPPGADVVIAVDDAHLLDDLSTFVVHQIVARSAAKVILTVRDSAPVPIALQEISNVGAFDRLDVQALSPEETETLLRAALGGAVAPDAASRLWKLTQGNALYLQNIVEQEIADGRLALEQDTWCWTGDPRLPPGLAELIESRIGDLPSAVGDVIDLLAVGEPIELSTLSRITEVGAVEEADVKGLITLEGAGGGVEVRIAHPLYGEVRRGRAAPTRLRRLRGLVAVELAASDDGDDIRVVVRRAALSIDSDLVPDADLLSRAAHGAVWLADLALADRLAHAAVRAGGGPEPSLIRAHALSWLGRGQESEAVFAGIRTEELSEEQRARCAFLRSSNLLWALGDAERAKAIIDEAARTAPADDRTYVDAFLTVYWFAMDQPKNAVQVSEGLAFADIPVVGAEVAWALAQIAADAGRTSDAVDFAEAGYDVATRTLDAPHMRFNIADAHVGALMLAGRIADAREVADRIRAQADDLPGAAGLLGAAVAGRAALGAGDLQTATRLLGRAAQGLSASHAGGWGFSYRVAHVCALAMRGLSEQAQTELSALDEVQRRFRQLDFERGLANAWLAASQGAVSEAIAIVSRAAEKSRVAGRFAEEVMCLQTAAQFGDATGEPRLRELESIVEGSRAGLARRFAAALREGDGVELASLSDEFEFIGDLIAAVDTAAHAAIAYRRRDKRGSALSCSTRADSLAAECGAATPALRQASEALPFTDRETEIVMLIGEGLSNRGIAERLTLSVRTVESYVYRAMAKTGTGSRDELAALMPRRRGAR</sequence>
<dbReference type="Proteomes" id="UP001168823">
    <property type="component" value="Unassembled WGS sequence"/>
</dbReference>
<accession>A0ABT8UPH1</accession>
<dbReference type="InterPro" id="IPR000792">
    <property type="entry name" value="Tscrpt_reg_LuxR_C"/>
</dbReference>
<dbReference type="Gene3D" id="1.10.10.10">
    <property type="entry name" value="Winged helix-like DNA-binding domain superfamily/Winged helix DNA-binding domain"/>
    <property type="match status" value="1"/>
</dbReference>
<dbReference type="PRINTS" id="PR00038">
    <property type="entry name" value="HTHLUXR"/>
</dbReference>
<dbReference type="InterPro" id="IPR027417">
    <property type="entry name" value="P-loop_NTPase"/>
</dbReference>
<reference evidence="4" key="1">
    <citation type="submission" date="2023-07" db="EMBL/GenBank/DDBJ databases">
        <title>Mycolicibacterium sp. nov., a novel bacterial species.</title>
        <authorList>
            <person name="Cao Y."/>
        </authorList>
    </citation>
    <scope>NUCLEOTIDE SEQUENCE</scope>
    <source>
        <strain evidence="4">KC 300</strain>
    </source>
</reference>
<proteinExistence type="predicted"/>
<evidence type="ECO:0000313" key="4">
    <source>
        <dbReference type="EMBL" id="MDO3639693.1"/>
    </source>
</evidence>
<keyword evidence="2" id="KW-0067">ATP-binding</keyword>
<evidence type="ECO:0000256" key="2">
    <source>
        <dbReference type="ARBA" id="ARBA00022840"/>
    </source>
</evidence>
<dbReference type="PROSITE" id="PS50043">
    <property type="entry name" value="HTH_LUXR_2"/>
    <property type="match status" value="1"/>
</dbReference>
<keyword evidence="1" id="KW-0547">Nucleotide-binding</keyword>
<dbReference type="Gene3D" id="3.40.50.300">
    <property type="entry name" value="P-loop containing nucleotide triphosphate hydrolases"/>
    <property type="match status" value="1"/>
</dbReference>
<dbReference type="PANTHER" id="PTHR16305">
    <property type="entry name" value="TESTICULAR SOLUBLE ADENYLYL CYCLASE"/>
    <property type="match status" value="1"/>
</dbReference>
<dbReference type="EMBL" id="JAUMSQ010000367">
    <property type="protein sequence ID" value="MDO3639693.1"/>
    <property type="molecule type" value="Genomic_DNA"/>
</dbReference>
<evidence type="ECO:0000259" key="3">
    <source>
        <dbReference type="PROSITE" id="PS50043"/>
    </source>
</evidence>
<evidence type="ECO:0000313" key="5">
    <source>
        <dbReference type="Proteomes" id="UP001168823"/>
    </source>
</evidence>
<dbReference type="RefSeq" id="WP_302916725.1">
    <property type="nucleotide sequence ID" value="NZ_JAUMSQ010000367.1"/>
</dbReference>
<dbReference type="InterPro" id="IPR036388">
    <property type="entry name" value="WH-like_DNA-bd_sf"/>
</dbReference>
<dbReference type="PANTHER" id="PTHR16305:SF28">
    <property type="entry name" value="GUANYLATE CYCLASE DOMAIN-CONTAINING PROTEIN"/>
    <property type="match status" value="1"/>
</dbReference>
<protein>
    <submittedName>
        <fullName evidence="4">LuxR C-terminal-related transcriptional regulator</fullName>
    </submittedName>
</protein>
<dbReference type="PROSITE" id="PS00622">
    <property type="entry name" value="HTH_LUXR_1"/>
    <property type="match status" value="1"/>
</dbReference>
<organism evidence="4 5">
    <name type="scientific">Mycolicibacterium arseniciresistens</name>
    <dbReference type="NCBI Taxonomy" id="3062257"/>
    <lineage>
        <taxon>Bacteria</taxon>
        <taxon>Bacillati</taxon>
        <taxon>Actinomycetota</taxon>
        <taxon>Actinomycetes</taxon>
        <taxon>Mycobacteriales</taxon>
        <taxon>Mycobacteriaceae</taxon>
        <taxon>Mycolicibacterium</taxon>
    </lineage>
</organism>
<dbReference type="InterPro" id="IPR016032">
    <property type="entry name" value="Sig_transdc_resp-reg_C-effctor"/>
</dbReference>
<gene>
    <name evidence="4" type="ORF">Q2100_28385</name>
</gene>